<accession>A0ABR1WKN5</accession>
<keyword evidence="5" id="KW-1185">Reference proteome</keyword>
<dbReference type="EMBL" id="JAQQWM010000001">
    <property type="protein sequence ID" value="KAK8084115.1"/>
    <property type="molecule type" value="Genomic_DNA"/>
</dbReference>
<dbReference type="InterPro" id="IPR029058">
    <property type="entry name" value="AB_hydrolase_fold"/>
</dbReference>
<dbReference type="GO" id="GO:0016787">
    <property type="term" value="F:hydrolase activity"/>
    <property type="evidence" value="ECO:0007669"/>
    <property type="project" value="UniProtKB-KW"/>
</dbReference>
<comment type="caution">
    <text evidence="4">The sequence shown here is derived from an EMBL/GenBank/DDBJ whole genome shotgun (WGS) entry which is preliminary data.</text>
</comment>
<proteinExistence type="inferred from homology"/>
<dbReference type="InterPro" id="IPR050593">
    <property type="entry name" value="LovG"/>
</dbReference>
<name>A0ABR1WKN5_9PEZI</name>
<dbReference type="Pfam" id="PF03959">
    <property type="entry name" value="FSH1"/>
    <property type="match status" value="1"/>
</dbReference>
<reference evidence="4 5" key="1">
    <citation type="submission" date="2023-01" db="EMBL/GenBank/DDBJ databases">
        <title>Analysis of 21 Apiospora genomes using comparative genomics revels a genus with tremendous synthesis potential of carbohydrate active enzymes and secondary metabolites.</title>
        <authorList>
            <person name="Sorensen T."/>
        </authorList>
    </citation>
    <scope>NUCLEOTIDE SEQUENCE [LARGE SCALE GENOMIC DNA]</scope>
    <source>
        <strain evidence="4 5">CBS 83171</strain>
    </source>
</reference>
<evidence type="ECO:0000313" key="5">
    <source>
        <dbReference type="Proteomes" id="UP001446871"/>
    </source>
</evidence>
<feature type="domain" description="Serine hydrolase" evidence="3">
    <location>
        <begin position="14"/>
        <end position="251"/>
    </location>
</feature>
<evidence type="ECO:0000256" key="2">
    <source>
        <dbReference type="ARBA" id="ARBA00022801"/>
    </source>
</evidence>
<dbReference type="SUPFAM" id="SSF53474">
    <property type="entry name" value="alpha/beta-Hydrolases"/>
    <property type="match status" value="1"/>
</dbReference>
<dbReference type="PANTHER" id="PTHR48070">
    <property type="entry name" value="ESTERASE OVCA2"/>
    <property type="match status" value="1"/>
</dbReference>
<dbReference type="PANTHER" id="PTHR48070:SF3">
    <property type="entry name" value="ESTERASE DBAE-RELATED"/>
    <property type="match status" value="1"/>
</dbReference>
<organism evidence="4 5">
    <name type="scientific">Apiospora saccharicola</name>
    <dbReference type="NCBI Taxonomy" id="335842"/>
    <lineage>
        <taxon>Eukaryota</taxon>
        <taxon>Fungi</taxon>
        <taxon>Dikarya</taxon>
        <taxon>Ascomycota</taxon>
        <taxon>Pezizomycotina</taxon>
        <taxon>Sordariomycetes</taxon>
        <taxon>Xylariomycetidae</taxon>
        <taxon>Amphisphaeriales</taxon>
        <taxon>Apiosporaceae</taxon>
        <taxon>Apiospora</taxon>
    </lineage>
</organism>
<dbReference type="InterPro" id="IPR005645">
    <property type="entry name" value="FSH-like_dom"/>
</dbReference>
<keyword evidence="2 4" id="KW-0378">Hydrolase</keyword>
<comment type="similarity">
    <text evidence="1">Belongs to the LovG family.</text>
</comment>
<dbReference type="Gene3D" id="3.40.50.1820">
    <property type="entry name" value="alpha/beta hydrolase"/>
    <property type="match status" value="1"/>
</dbReference>
<protein>
    <submittedName>
        <fullName evidence="4">Serine hydrolase FSH</fullName>
    </submittedName>
</protein>
<dbReference type="Proteomes" id="UP001446871">
    <property type="component" value="Unassembled WGS sequence"/>
</dbReference>
<evidence type="ECO:0000313" key="4">
    <source>
        <dbReference type="EMBL" id="KAK8084115.1"/>
    </source>
</evidence>
<sequence>MESPEYLAKTRGLPRILCLHGGGTNAVIFRAQCRQLSQKLEPYFRLVYAEAPYSSKPGPDVVSVYADYGPFKRWLRWMPEHPEVEERAAREAIEASITRAMEDDDDIASGPWVGLLGFSQGAKLAASLLYRQQVRTEKLAGRRNVGNTDFKFAVLMAGRAPIVALDPPELVSRSSMLGDCAEIALKGPPDLMDMVNEEHILRLPTIHVHGTLDEGLPLHRELLDKYCCPESARVLEWPGGHRVPLKSTDVNPLVDQMLDVARQTGALRP</sequence>
<gene>
    <name evidence="4" type="ORF">PG996_002896</name>
</gene>
<evidence type="ECO:0000259" key="3">
    <source>
        <dbReference type="Pfam" id="PF03959"/>
    </source>
</evidence>
<evidence type="ECO:0000256" key="1">
    <source>
        <dbReference type="ARBA" id="ARBA00005863"/>
    </source>
</evidence>